<protein>
    <recommendedName>
        <fullName evidence="3">TRASH domain-containing protein</fullName>
    </recommendedName>
</protein>
<organism evidence="1 2">
    <name type="scientific">Nocardiopsis sediminis</name>
    <dbReference type="NCBI Taxonomy" id="1778267"/>
    <lineage>
        <taxon>Bacteria</taxon>
        <taxon>Bacillati</taxon>
        <taxon>Actinomycetota</taxon>
        <taxon>Actinomycetes</taxon>
        <taxon>Streptosporangiales</taxon>
        <taxon>Nocardiopsidaceae</taxon>
        <taxon>Nocardiopsis</taxon>
    </lineage>
</organism>
<accession>A0ABV8FWR7</accession>
<name>A0ABV8FWR7_9ACTN</name>
<dbReference type="RefSeq" id="WP_378537136.1">
    <property type="nucleotide sequence ID" value="NZ_JBHSBH010000015.1"/>
</dbReference>
<reference evidence="2" key="1">
    <citation type="journal article" date="2019" name="Int. J. Syst. Evol. Microbiol.">
        <title>The Global Catalogue of Microorganisms (GCM) 10K type strain sequencing project: providing services to taxonomists for standard genome sequencing and annotation.</title>
        <authorList>
            <consortium name="The Broad Institute Genomics Platform"/>
            <consortium name="The Broad Institute Genome Sequencing Center for Infectious Disease"/>
            <person name="Wu L."/>
            <person name="Ma J."/>
        </authorList>
    </citation>
    <scope>NUCLEOTIDE SEQUENCE [LARGE SCALE GENOMIC DNA]</scope>
    <source>
        <strain evidence="2">TBRC 1826</strain>
    </source>
</reference>
<proteinExistence type="predicted"/>
<keyword evidence="2" id="KW-1185">Reference proteome</keyword>
<gene>
    <name evidence="1" type="ORF">ACFOVU_23755</name>
</gene>
<evidence type="ECO:0008006" key="3">
    <source>
        <dbReference type="Google" id="ProtNLM"/>
    </source>
</evidence>
<dbReference type="Proteomes" id="UP001595847">
    <property type="component" value="Unassembled WGS sequence"/>
</dbReference>
<evidence type="ECO:0000313" key="1">
    <source>
        <dbReference type="EMBL" id="MFC3998958.1"/>
    </source>
</evidence>
<sequence length="58" mass="6865">MESCWECEGQVTAPVHYDISVFCSPACVERWKAFKQVHHAREQGAERAEEKQRKGWWK</sequence>
<evidence type="ECO:0000313" key="2">
    <source>
        <dbReference type="Proteomes" id="UP001595847"/>
    </source>
</evidence>
<comment type="caution">
    <text evidence="1">The sequence shown here is derived from an EMBL/GenBank/DDBJ whole genome shotgun (WGS) entry which is preliminary data.</text>
</comment>
<dbReference type="EMBL" id="JBHSBH010000015">
    <property type="protein sequence ID" value="MFC3998958.1"/>
    <property type="molecule type" value="Genomic_DNA"/>
</dbReference>